<sequence>MNDKASIKIPEVFLSMHKQVPKSSLLYSGSSIYQCLEHAKFVFKRERERGRGGGSKTWMMYSSNPIRVFMNLTSMKHSKLPKTIGQHYESSAGTNDGSV</sequence>
<organism evidence="1 2">
    <name type="scientific">Ilex paraguariensis</name>
    <name type="common">yerba mate</name>
    <dbReference type="NCBI Taxonomy" id="185542"/>
    <lineage>
        <taxon>Eukaryota</taxon>
        <taxon>Viridiplantae</taxon>
        <taxon>Streptophyta</taxon>
        <taxon>Embryophyta</taxon>
        <taxon>Tracheophyta</taxon>
        <taxon>Spermatophyta</taxon>
        <taxon>Magnoliopsida</taxon>
        <taxon>eudicotyledons</taxon>
        <taxon>Gunneridae</taxon>
        <taxon>Pentapetalae</taxon>
        <taxon>asterids</taxon>
        <taxon>campanulids</taxon>
        <taxon>Aquifoliales</taxon>
        <taxon>Aquifoliaceae</taxon>
        <taxon>Ilex</taxon>
    </lineage>
</organism>
<protein>
    <submittedName>
        <fullName evidence="1">Uncharacterized protein</fullName>
    </submittedName>
</protein>
<comment type="caution">
    <text evidence="1">The sequence shown here is derived from an EMBL/GenBank/DDBJ whole genome shotgun (WGS) entry which is preliminary data.</text>
</comment>
<proteinExistence type="predicted"/>
<dbReference type="EMBL" id="CAUOFW020006591">
    <property type="protein sequence ID" value="CAK9175302.1"/>
    <property type="molecule type" value="Genomic_DNA"/>
</dbReference>
<name>A0ABC8U6F8_9AQUA</name>
<dbReference type="Proteomes" id="UP001642360">
    <property type="component" value="Unassembled WGS sequence"/>
</dbReference>
<evidence type="ECO:0000313" key="2">
    <source>
        <dbReference type="Proteomes" id="UP001642360"/>
    </source>
</evidence>
<evidence type="ECO:0000313" key="1">
    <source>
        <dbReference type="EMBL" id="CAK9175302.1"/>
    </source>
</evidence>
<accession>A0ABC8U6F8</accession>
<reference evidence="1 2" key="1">
    <citation type="submission" date="2024-02" db="EMBL/GenBank/DDBJ databases">
        <authorList>
            <person name="Vignale AGUSTIN F."/>
            <person name="Sosa J E."/>
            <person name="Modenutti C."/>
        </authorList>
    </citation>
    <scope>NUCLEOTIDE SEQUENCE [LARGE SCALE GENOMIC DNA]</scope>
</reference>
<keyword evidence="2" id="KW-1185">Reference proteome</keyword>
<dbReference type="AlphaFoldDB" id="A0ABC8U6F8"/>
<gene>
    <name evidence="1" type="ORF">ILEXP_LOCUS45100</name>
</gene>